<keyword evidence="1" id="KW-0560">Oxidoreductase</keyword>
<evidence type="ECO:0000256" key="1">
    <source>
        <dbReference type="ARBA" id="ARBA00023002"/>
    </source>
</evidence>
<dbReference type="PIRSF" id="PIRSF000103">
    <property type="entry name" value="HIBADH"/>
    <property type="match status" value="1"/>
</dbReference>
<dbReference type="SUPFAM" id="SSF51735">
    <property type="entry name" value="NAD(P)-binding Rossmann-fold domains"/>
    <property type="match status" value="1"/>
</dbReference>
<dbReference type="RefSeq" id="WP_184263042.1">
    <property type="nucleotide sequence ID" value="NZ_JACIIX010000005.1"/>
</dbReference>
<dbReference type="InterPro" id="IPR029154">
    <property type="entry name" value="HIBADH-like_NADP-bd"/>
</dbReference>
<evidence type="ECO:0000259" key="4">
    <source>
        <dbReference type="Pfam" id="PF03446"/>
    </source>
</evidence>
<evidence type="ECO:0000313" key="7">
    <source>
        <dbReference type="Proteomes" id="UP000544872"/>
    </source>
</evidence>
<dbReference type="Gene3D" id="3.40.50.720">
    <property type="entry name" value="NAD(P)-binding Rossmann-like Domain"/>
    <property type="match status" value="1"/>
</dbReference>
<dbReference type="Gene3D" id="1.10.1040.10">
    <property type="entry name" value="N-(1-d-carboxylethyl)-l-norvaline Dehydrogenase, domain 2"/>
    <property type="match status" value="1"/>
</dbReference>
<dbReference type="GO" id="GO:0051287">
    <property type="term" value="F:NAD binding"/>
    <property type="evidence" value="ECO:0007669"/>
    <property type="project" value="InterPro"/>
</dbReference>
<dbReference type="SUPFAM" id="SSF48179">
    <property type="entry name" value="6-phosphogluconate dehydrogenase C-terminal domain-like"/>
    <property type="match status" value="1"/>
</dbReference>
<accession>A0A7X0DME0</accession>
<name>A0A7X0DME0_NOVIT</name>
<dbReference type="GO" id="GO:0050661">
    <property type="term" value="F:NADP binding"/>
    <property type="evidence" value="ECO:0007669"/>
    <property type="project" value="InterPro"/>
</dbReference>
<feature type="domain" description="6-phosphogluconate dehydrogenase NADP-binding" evidence="4">
    <location>
        <begin position="14"/>
        <end position="170"/>
    </location>
</feature>
<dbReference type="Pfam" id="PF14833">
    <property type="entry name" value="NAD_binding_11"/>
    <property type="match status" value="1"/>
</dbReference>
<dbReference type="PANTHER" id="PTHR43060:SF15">
    <property type="entry name" value="3-HYDROXYISOBUTYRATE DEHYDROGENASE-LIKE 1, MITOCHONDRIAL-RELATED"/>
    <property type="match status" value="1"/>
</dbReference>
<dbReference type="InterPro" id="IPR036291">
    <property type="entry name" value="NAD(P)-bd_dom_sf"/>
</dbReference>
<gene>
    <name evidence="6" type="ORF">FHS48_001614</name>
</gene>
<evidence type="ECO:0000256" key="3">
    <source>
        <dbReference type="PIRSR" id="PIRSR000103-1"/>
    </source>
</evidence>
<dbReference type="InterPro" id="IPR006115">
    <property type="entry name" value="6PGDH_NADP-bd"/>
</dbReference>
<evidence type="ECO:0000256" key="2">
    <source>
        <dbReference type="ARBA" id="ARBA00023027"/>
    </source>
</evidence>
<dbReference type="EMBL" id="JACIIX010000005">
    <property type="protein sequence ID" value="MBB6210199.1"/>
    <property type="molecule type" value="Genomic_DNA"/>
</dbReference>
<dbReference type="InterPro" id="IPR015815">
    <property type="entry name" value="HIBADH-related"/>
</dbReference>
<protein>
    <submittedName>
        <fullName evidence="6">3-hydroxyisobutyrate dehydrogenase-like beta-hydroxyacid dehydrogenase</fullName>
    </submittedName>
</protein>
<dbReference type="InterPro" id="IPR013328">
    <property type="entry name" value="6PGD_dom2"/>
</dbReference>
<dbReference type="AlphaFoldDB" id="A0A7X0DME0"/>
<keyword evidence="7" id="KW-1185">Reference proteome</keyword>
<reference evidence="6 7" key="1">
    <citation type="submission" date="2020-08" db="EMBL/GenBank/DDBJ databases">
        <title>Genomic Encyclopedia of Type Strains, Phase IV (KMG-IV): sequencing the most valuable type-strain genomes for metagenomic binning, comparative biology and taxonomic classification.</title>
        <authorList>
            <person name="Goeker M."/>
        </authorList>
    </citation>
    <scope>NUCLEOTIDE SEQUENCE [LARGE SCALE GENOMIC DNA]</scope>
    <source>
        <strain evidence="6 7">DSM 11590</strain>
    </source>
</reference>
<sequence length="296" mass="29936">MTDTPLRPDLSGQRVAVIGLGLMGQPMARALKRAGATVTVNTRSAGPMAVFAAEGFATAATPAQAAAQADAVILMLTDTPAVESVTAALLAGEIGGKLVIDMGTTAPAATLRLAAQVTAAGADWLDAPVSGGQVGAQEATLTIMAGGSDGAFARALPLLQAMGRHITHVGAAGAGQVAKAANQVIVGLTIGAVAEAMALARSAGVDPARLRTALMGGFAASRILDLHGLRMAEGRFDPGGRSVTQRKDLQQALDLADAHTLDLPITRLTRDLYDRLIAAGGGDLDHSGLYTLYSND</sequence>
<dbReference type="InterPro" id="IPR008927">
    <property type="entry name" value="6-PGluconate_DH-like_C_sf"/>
</dbReference>
<feature type="domain" description="3-hydroxyisobutyrate dehydrogenase-like NAD-binding" evidence="5">
    <location>
        <begin position="173"/>
        <end position="293"/>
    </location>
</feature>
<evidence type="ECO:0000259" key="5">
    <source>
        <dbReference type="Pfam" id="PF14833"/>
    </source>
</evidence>
<dbReference type="GO" id="GO:0016491">
    <property type="term" value="F:oxidoreductase activity"/>
    <property type="evidence" value="ECO:0007669"/>
    <property type="project" value="UniProtKB-KW"/>
</dbReference>
<comment type="caution">
    <text evidence="6">The sequence shown here is derived from an EMBL/GenBank/DDBJ whole genome shotgun (WGS) entry which is preliminary data.</text>
</comment>
<feature type="active site" evidence="3">
    <location>
        <position position="179"/>
    </location>
</feature>
<dbReference type="PANTHER" id="PTHR43060">
    <property type="entry name" value="3-HYDROXYISOBUTYRATE DEHYDROGENASE-LIKE 1, MITOCHONDRIAL-RELATED"/>
    <property type="match status" value="1"/>
</dbReference>
<evidence type="ECO:0000313" key="6">
    <source>
        <dbReference type="EMBL" id="MBB6210199.1"/>
    </source>
</evidence>
<dbReference type="Pfam" id="PF03446">
    <property type="entry name" value="NAD_binding_2"/>
    <property type="match status" value="1"/>
</dbReference>
<dbReference type="Proteomes" id="UP000544872">
    <property type="component" value="Unassembled WGS sequence"/>
</dbReference>
<proteinExistence type="predicted"/>
<organism evidence="6 7">
    <name type="scientific">Novispirillum itersonii</name>
    <name type="common">Aquaspirillum itersonii</name>
    <dbReference type="NCBI Taxonomy" id="189"/>
    <lineage>
        <taxon>Bacteria</taxon>
        <taxon>Pseudomonadati</taxon>
        <taxon>Pseudomonadota</taxon>
        <taxon>Alphaproteobacteria</taxon>
        <taxon>Rhodospirillales</taxon>
        <taxon>Novispirillaceae</taxon>
        <taxon>Novispirillum</taxon>
    </lineage>
</organism>
<keyword evidence="2" id="KW-0520">NAD</keyword>